<dbReference type="Gene3D" id="3.40.630.30">
    <property type="match status" value="1"/>
</dbReference>
<organism evidence="2 3">
    <name type="scientific">Symmachiella macrocystis</name>
    <dbReference type="NCBI Taxonomy" id="2527985"/>
    <lineage>
        <taxon>Bacteria</taxon>
        <taxon>Pseudomonadati</taxon>
        <taxon>Planctomycetota</taxon>
        <taxon>Planctomycetia</taxon>
        <taxon>Planctomycetales</taxon>
        <taxon>Planctomycetaceae</taxon>
        <taxon>Symmachiella</taxon>
    </lineage>
</organism>
<dbReference type="InterPro" id="IPR016181">
    <property type="entry name" value="Acyl_CoA_acyltransferase"/>
</dbReference>
<dbReference type="InterPro" id="IPR000182">
    <property type="entry name" value="GNAT_dom"/>
</dbReference>
<gene>
    <name evidence="2" type="ORF">CA54_52280</name>
</gene>
<proteinExistence type="predicted"/>
<sequence>MAIHYREETADDLRAIHQVNTAAFGLPAEGNLVDLLRNDGLAVVSYVAVSNHALVGHILFSELPIETKQTTIPAVALAPMAVLPQFQRQGIGTELVRRGLDICRERGQQVVIVLGHPAYYPRFGFSSELAKRISSPFSDEAFMALELVAGVLDNVQGQVTYPPPFFSV</sequence>
<comment type="caution">
    <text evidence="2">The sequence shown here is derived from an EMBL/GenBank/DDBJ whole genome shotgun (WGS) entry which is preliminary data.</text>
</comment>
<evidence type="ECO:0000313" key="2">
    <source>
        <dbReference type="EMBL" id="TWU06828.1"/>
    </source>
</evidence>
<keyword evidence="3" id="KW-1185">Reference proteome</keyword>
<evidence type="ECO:0000313" key="3">
    <source>
        <dbReference type="Proteomes" id="UP000320735"/>
    </source>
</evidence>
<dbReference type="PANTHER" id="PTHR43617:SF2">
    <property type="entry name" value="UPF0039 PROTEIN SLL0451"/>
    <property type="match status" value="1"/>
</dbReference>
<feature type="domain" description="N-acetyltransferase" evidence="1">
    <location>
        <begin position="3"/>
        <end position="148"/>
    </location>
</feature>
<name>A0A5C6B4G8_9PLAN</name>
<dbReference type="AlphaFoldDB" id="A0A5C6B4G8"/>
<dbReference type="PROSITE" id="PS51186">
    <property type="entry name" value="GNAT"/>
    <property type="match status" value="1"/>
</dbReference>
<dbReference type="Pfam" id="PF13527">
    <property type="entry name" value="Acetyltransf_9"/>
    <property type="match status" value="1"/>
</dbReference>
<evidence type="ECO:0000259" key="1">
    <source>
        <dbReference type="PROSITE" id="PS51186"/>
    </source>
</evidence>
<dbReference type="SUPFAM" id="SSF55729">
    <property type="entry name" value="Acyl-CoA N-acyltransferases (Nat)"/>
    <property type="match status" value="1"/>
</dbReference>
<dbReference type="Proteomes" id="UP000320735">
    <property type="component" value="Unassembled WGS sequence"/>
</dbReference>
<reference evidence="2 3" key="1">
    <citation type="submission" date="2019-02" db="EMBL/GenBank/DDBJ databases">
        <title>Deep-cultivation of Planctomycetes and their phenomic and genomic characterization uncovers novel biology.</title>
        <authorList>
            <person name="Wiegand S."/>
            <person name="Jogler M."/>
            <person name="Boedeker C."/>
            <person name="Pinto D."/>
            <person name="Vollmers J."/>
            <person name="Rivas-Marin E."/>
            <person name="Kohn T."/>
            <person name="Peeters S.H."/>
            <person name="Heuer A."/>
            <person name="Rast P."/>
            <person name="Oberbeckmann S."/>
            <person name="Bunk B."/>
            <person name="Jeske O."/>
            <person name="Meyerdierks A."/>
            <person name="Storesund J.E."/>
            <person name="Kallscheuer N."/>
            <person name="Luecker S."/>
            <person name="Lage O.M."/>
            <person name="Pohl T."/>
            <person name="Merkel B.J."/>
            <person name="Hornburger P."/>
            <person name="Mueller R.-W."/>
            <person name="Bruemmer F."/>
            <person name="Labrenz M."/>
            <person name="Spormann A.M."/>
            <person name="Op Den Camp H."/>
            <person name="Overmann J."/>
            <person name="Amann R."/>
            <person name="Jetten M.S.M."/>
            <person name="Mascher T."/>
            <person name="Medema M.H."/>
            <person name="Devos D.P."/>
            <person name="Kaster A.-K."/>
            <person name="Ovreas L."/>
            <person name="Rohde M."/>
            <person name="Galperin M.Y."/>
            <person name="Jogler C."/>
        </authorList>
    </citation>
    <scope>NUCLEOTIDE SEQUENCE [LARGE SCALE GENOMIC DNA]</scope>
    <source>
        <strain evidence="2 3">CA54</strain>
    </source>
</reference>
<dbReference type="PANTHER" id="PTHR43617">
    <property type="entry name" value="L-AMINO ACID N-ACETYLTRANSFERASE"/>
    <property type="match status" value="1"/>
</dbReference>
<dbReference type="RefSeq" id="WP_146373675.1">
    <property type="nucleotide sequence ID" value="NZ_SJPP01000003.1"/>
</dbReference>
<dbReference type="OrthoDB" id="9797178at2"/>
<dbReference type="CDD" id="cd04301">
    <property type="entry name" value="NAT_SF"/>
    <property type="match status" value="1"/>
</dbReference>
<protein>
    <recommendedName>
        <fullName evidence="1">N-acetyltransferase domain-containing protein</fullName>
    </recommendedName>
</protein>
<dbReference type="InterPro" id="IPR050276">
    <property type="entry name" value="MshD_Acetyltransferase"/>
</dbReference>
<accession>A0A5C6B4G8</accession>
<dbReference type="GO" id="GO:0016747">
    <property type="term" value="F:acyltransferase activity, transferring groups other than amino-acyl groups"/>
    <property type="evidence" value="ECO:0007669"/>
    <property type="project" value="InterPro"/>
</dbReference>
<dbReference type="EMBL" id="SJPP01000003">
    <property type="protein sequence ID" value="TWU06828.1"/>
    <property type="molecule type" value="Genomic_DNA"/>
</dbReference>